<evidence type="ECO:0000313" key="1">
    <source>
        <dbReference type="EMBL" id="TQR45310.1"/>
    </source>
</evidence>
<gene>
    <name evidence="1" type="ORF">C7Y44_11880</name>
</gene>
<comment type="caution">
    <text evidence="1">The sequence shown here is derived from an EMBL/GenBank/DDBJ whole genome shotgun (WGS) entry which is preliminary data.</text>
</comment>
<proteinExistence type="predicted"/>
<evidence type="ECO:0000313" key="2">
    <source>
        <dbReference type="Proteomes" id="UP000316208"/>
    </source>
</evidence>
<keyword evidence="2" id="KW-1185">Reference proteome</keyword>
<dbReference type="Pfam" id="PF07591">
    <property type="entry name" value="PT-HINT"/>
    <property type="match status" value="1"/>
</dbReference>
<name>A0ABY3ATZ0_PAEPP</name>
<dbReference type="Proteomes" id="UP000316208">
    <property type="component" value="Unassembled WGS sequence"/>
</dbReference>
<sequence length="61" mass="6845">MGLQRSNGFIPQPTRYIIKLNVGEQIIETTDNHPFWVEGKGWVFADELQVGDNLQKADGAT</sequence>
<dbReference type="SUPFAM" id="SSF51294">
    <property type="entry name" value="Hedgehog/intein (Hint) domain"/>
    <property type="match status" value="1"/>
</dbReference>
<reference evidence="1 2" key="1">
    <citation type="submission" date="2018-03" db="EMBL/GenBank/DDBJ databases">
        <title>Aerobic endospore-forming bacteria genome sequencing and assembly.</title>
        <authorList>
            <person name="Cavalcante D.A."/>
            <person name="Driks A."/>
            <person name="Putonti C."/>
            <person name="De-Souza M.T."/>
        </authorList>
    </citation>
    <scope>NUCLEOTIDE SEQUENCE [LARGE SCALE GENOMIC DNA]</scope>
    <source>
        <strain evidence="1 2">SDF0028</strain>
    </source>
</reference>
<dbReference type="Gene3D" id="2.170.16.10">
    <property type="entry name" value="Hedgehog/Intein (Hint) domain"/>
    <property type="match status" value="1"/>
</dbReference>
<protein>
    <submittedName>
        <fullName evidence="1">Uncharacterized protein</fullName>
    </submittedName>
</protein>
<dbReference type="InterPro" id="IPR036844">
    <property type="entry name" value="Hint_dom_sf"/>
</dbReference>
<accession>A0ABY3ATZ0</accession>
<dbReference type="EMBL" id="SADY01000003">
    <property type="protein sequence ID" value="TQR45310.1"/>
    <property type="molecule type" value="Genomic_DNA"/>
</dbReference>
<organism evidence="1 2">
    <name type="scientific">Paenibacillus popilliae</name>
    <name type="common">Bacillus popilliae</name>
    <dbReference type="NCBI Taxonomy" id="78057"/>
    <lineage>
        <taxon>Bacteria</taxon>
        <taxon>Bacillati</taxon>
        <taxon>Bacillota</taxon>
        <taxon>Bacilli</taxon>
        <taxon>Bacillales</taxon>
        <taxon>Paenibacillaceae</taxon>
        <taxon>Paenibacillus</taxon>
    </lineage>
</organism>